<dbReference type="RefSeq" id="XP_031011627.1">
    <property type="nucleotide sequence ID" value="XM_031164332.1"/>
</dbReference>
<evidence type="ECO:0000256" key="8">
    <source>
        <dbReference type="SAM" id="MobiDB-lite"/>
    </source>
</evidence>
<dbReference type="GO" id="GO:0005774">
    <property type="term" value="C:vacuolar membrane"/>
    <property type="evidence" value="ECO:0007669"/>
    <property type="project" value="TreeGrafter"/>
</dbReference>
<keyword evidence="4 9" id="KW-0812">Transmembrane</keyword>
<feature type="transmembrane region" description="Helical" evidence="9">
    <location>
        <begin position="526"/>
        <end position="545"/>
    </location>
</feature>
<protein>
    <recommendedName>
        <fullName evidence="10">Amino acid transporter transmembrane domain-containing protein</fullName>
    </recommendedName>
</protein>
<feature type="region of interest" description="Disordered" evidence="8">
    <location>
        <begin position="108"/>
        <end position="172"/>
    </location>
</feature>
<gene>
    <name evidence="11" type="ORF">FIESC28_10197</name>
</gene>
<dbReference type="OrthoDB" id="655540at2759"/>
<evidence type="ECO:0000256" key="1">
    <source>
        <dbReference type="ARBA" id="ARBA00004141"/>
    </source>
</evidence>
<keyword evidence="12" id="KW-1185">Reference proteome</keyword>
<feature type="transmembrane region" description="Helical" evidence="9">
    <location>
        <begin position="344"/>
        <end position="365"/>
    </location>
</feature>
<evidence type="ECO:0000256" key="2">
    <source>
        <dbReference type="ARBA" id="ARBA00008066"/>
    </source>
</evidence>
<dbReference type="GO" id="GO:0015179">
    <property type="term" value="F:L-amino acid transmembrane transporter activity"/>
    <property type="evidence" value="ECO:0007669"/>
    <property type="project" value="TreeGrafter"/>
</dbReference>
<feature type="compositionally biased region" description="Acidic residues" evidence="8">
    <location>
        <begin position="34"/>
        <end position="44"/>
    </location>
</feature>
<keyword evidence="7 9" id="KW-0472">Membrane</keyword>
<evidence type="ECO:0000256" key="6">
    <source>
        <dbReference type="ARBA" id="ARBA00022989"/>
    </source>
</evidence>
<dbReference type="GeneID" id="41999628"/>
<evidence type="ECO:0000313" key="12">
    <source>
        <dbReference type="Proteomes" id="UP000253153"/>
    </source>
</evidence>
<dbReference type="Proteomes" id="UP000253153">
    <property type="component" value="Unassembled WGS sequence"/>
</dbReference>
<comment type="similarity">
    <text evidence="2">Belongs to the amino acid/polyamine transporter 2 family.</text>
</comment>
<feature type="transmembrane region" description="Helical" evidence="9">
    <location>
        <begin position="297"/>
        <end position="318"/>
    </location>
</feature>
<dbReference type="Pfam" id="PF01490">
    <property type="entry name" value="Aa_trans"/>
    <property type="match status" value="1"/>
</dbReference>
<feature type="compositionally biased region" description="Low complexity" evidence="8">
    <location>
        <begin position="132"/>
        <end position="144"/>
    </location>
</feature>
<dbReference type="AlphaFoldDB" id="A0A366QUM4"/>
<keyword evidence="3" id="KW-0813">Transport</keyword>
<feature type="transmembrane region" description="Helical" evidence="9">
    <location>
        <begin position="613"/>
        <end position="636"/>
    </location>
</feature>
<evidence type="ECO:0000256" key="3">
    <source>
        <dbReference type="ARBA" id="ARBA00022448"/>
    </source>
</evidence>
<keyword evidence="5" id="KW-0029">Amino-acid transport</keyword>
<feature type="transmembrane region" description="Helical" evidence="9">
    <location>
        <begin position="482"/>
        <end position="506"/>
    </location>
</feature>
<accession>A0A366QUM4</accession>
<feature type="domain" description="Amino acid transporter transmembrane" evidence="10">
    <location>
        <begin position="265"/>
        <end position="664"/>
    </location>
</feature>
<feature type="transmembrane region" description="Helical" evidence="9">
    <location>
        <begin position="648"/>
        <end position="667"/>
    </location>
</feature>
<comment type="subcellular location">
    <subcellularLocation>
        <location evidence="1">Membrane</location>
        <topology evidence="1">Multi-pass membrane protein</topology>
    </subcellularLocation>
</comment>
<feature type="transmembrane region" description="Helical" evidence="9">
    <location>
        <begin position="400"/>
        <end position="425"/>
    </location>
</feature>
<feature type="transmembrane region" description="Helical" evidence="9">
    <location>
        <begin position="445"/>
        <end position="470"/>
    </location>
</feature>
<feature type="region of interest" description="Disordered" evidence="8">
    <location>
        <begin position="1"/>
        <end position="54"/>
    </location>
</feature>
<feature type="transmembrane region" description="Helical" evidence="9">
    <location>
        <begin position="587"/>
        <end position="607"/>
    </location>
</feature>
<name>A0A366QUM4_9HYPO</name>
<comment type="caution">
    <text evidence="11">The sequence shown here is derived from an EMBL/GenBank/DDBJ whole genome shotgun (WGS) entry which is preliminary data.</text>
</comment>
<feature type="compositionally biased region" description="Basic and acidic residues" evidence="8">
    <location>
        <begin position="155"/>
        <end position="165"/>
    </location>
</feature>
<dbReference type="EMBL" id="QKXC01000281">
    <property type="protein sequence ID" value="RBR08611.1"/>
    <property type="molecule type" value="Genomic_DNA"/>
</dbReference>
<keyword evidence="6 9" id="KW-1133">Transmembrane helix</keyword>
<proteinExistence type="inferred from homology"/>
<reference evidence="11 12" key="1">
    <citation type="submission" date="2018-06" db="EMBL/GenBank/DDBJ databases">
        <title>Fusarium incarnatum-equiseti species complex species 28.</title>
        <authorList>
            <person name="Gardiner D.M."/>
        </authorList>
    </citation>
    <scope>NUCLEOTIDE SEQUENCE [LARGE SCALE GENOMIC DNA]</scope>
    <source>
        <strain evidence="11 12">FIESC_28</strain>
    </source>
</reference>
<dbReference type="InterPro" id="IPR013057">
    <property type="entry name" value="AA_transpt_TM"/>
</dbReference>
<evidence type="ECO:0000256" key="9">
    <source>
        <dbReference type="SAM" id="Phobius"/>
    </source>
</evidence>
<evidence type="ECO:0000313" key="11">
    <source>
        <dbReference type="EMBL" id="RBR08611.1"/>
    </source>
</evidence>
<evidence type="ECO:0000256" key="4">
    <source>
        <dbReference type="ARBA" id="ARBA00022692"/>
    </source>
</evidence>
<organism evidence="11 12">
    <name type="scientific">Fusarium coffeatum</name>
    <dbReference type="NCBI Taxonomy" id="231269"/>
    <lineage>
        <taxon>Eukaryota</taxon>
        <taxon>Fungi</taxon>
        <taxon>Dikarya</taxon>
        <taxon>Ascomycota</taxon>
        <taxon>Pezizomycotina</taxon>
        <taxon>Sordariomycetes</taxon>
        <taxon>Hypocreomycetidae</taxon>
        <taxon>Hypocreales</taxon>
        <taxon>Nectriaceae</taxon>
        <taxon>Fusarium</taxon>
        <taxon>Fusarium incarnatum-equiseti species complex</taxon>
    </lineage>
</organism>
<feature type="region of interest" description="Disordered" evidence="8">
    <location>
        <begin position="209"/>
        <end position="244"/>
    </location>
</feature>
<evidence type="ECO:0000259" key="10">
    <source>
        <dbReference type="Pfam" id="PF01490"/>
    </source>
</evidence>
<dbReference type="PANTHER" id="PTHR22950">
    <property type="entry name" value="AMINO ACID TRANSPORTER"/>
    <property type="match status" value="1"/>
</dbReference>
<evidence type="ECO:0000256" key="5">
    <source>
        <dbReference type="ARBA" id="ARBA00022970"/>
    </source>
</evidence>
<feature type="compositionally biased region" description="Polar residues" evidence="8">
    <location>
        <begin position="110"/>
        <end position="125"/>
    </location>
</feature>
<feature type="transmembrane region" description="Helical" evidence="9">
    <location>
        <begin position="371"/>
        <end position="393"/>
    </location>
</feature>
<dbReference type="PANTHER" id="PTHR22950:SF692">
    <property type="entry name" value="TRANSMEMBRANE AMINO ACID TRANSPORTER FAMILY PROTEIN"/>
    <property type="match status" value="1"/>
</dbReference>
<sequence length="675" mass="73419">MSAARNPTSWDGYEGGASPGESVTESMLEREQALVDDDNDDAENGNEGGFSRRRRSSITYQLAAIADIGGVNSFRSFARSWQRAAGFHEVIPRRPSFVLAPDQDADDLQYSRSHVPGSSQPQSGLLRQHLEASSSQANGESSSAIESSPRAMRTSRRDDETKPLLDVEAGDSSIVGSPRSSIFAVPPHLAAPDIVGSYGSFRDSSPFGTMERNPRHRISFSEGSGWGVADEDEEEGEDAAHGEHQPILVKEVKQGNKVVLAVEGQSTLPQSVFNSINALIGVGLLSLPLAFQMTGWITGLFLLTFTAAVTSYTGKLLAKCMDFDPSLITYSDLAYVSFGTRARVIVSALFSLELIAACVALVILFADSLGLLLPGIATVNTWKVVASGLVLVLNALPLRLLSYTSVIGIFSTFCIVVIVIIDGFYKPNYPGSLREPATTYLFPENWLAVPLAYGLLASPWGAHSVFPSIYRDMRHPYKWGKAVNITFSFSYLVDTCLAVIGLLMFGDGIKDAITSNILKSKGYPDALKIIMCIFIAIIPLTKIPLNARPIITTLDVICGVHEHHHHHEQPHSQPTRSSVLVTKAVRLLVRVFVVILLLFISIVFPAFDSVCAFLGAALCTLISIILPISFYLKLYWQDVSLRERIMSAVLLVIFGILGTLGTIWTFLPKHLIGAD</sequence>
<evidence type="ECO:0000256" key="7">
    <source>
        <dbReference type="ARBA" id="ARBA00023136"/>
    </source>
</evidence>